<dbReference type="Proteomes" id="UP000681794">
    <property type="component" value="Chromosome"/>
</dbReference>
<dbReference type="EMBL" id="CP076544">
    <property type="protein sequence ID" value="QWS34937.1"/>
    <property type="molecule type" value="Genomic_DNA"/>
</dbReference>
<reference evidence="1" key="1">
    <citation type="submission" date="2021-06" db="EMBL/GenBank/DDBJ databases">
        <authorList>
            <person name="Ellington A.J."/>
            <person name="Bryan N.C."/>
            <person name="Christner B.C."/>
            <person name="Reisch C.R."/>
        </authorList>
    </citation>
    <scope>NUCLEOTIDE SEQUENCE</scope>
    <source>
        <strain evidence="1">L6-1</strain>
    </source>
</reference>
<evidence type="ECO:0000313" key="1">
    <source>
        <dbReference type="EMBL" id="QWS34937.1"/>
    </source>
</evidence>
<keyword evidence="2" id="KW-1185">Reference proteome</keyword>
<accession>A0ACD1E8B7</accession>
<evidence type="ECO:0000313" key="2">
    <source>
        <dbReference type="Proteomes" id="UP000681794"/>
    </source>
</evidence>
<sequence>MSSDDGGAPAVGAGSARRDAVVLAGAVVLAVVGTLAVAAFPVDTGTPAMLMVARRFLPVWVPYVLAACWVLRRARPRPTLGSLRVGGREVVAAVGIVMVCRTLESVLARALPGPWSSAGTPPLVLTAEQTVAVVVGFVGLLLVSPVLSAVVFQGLLQRRLARLLPAPRWFAAVLAPALLYALLQIVVRRTVVAPTPSDLVLSGVVYTTFGVLCGSLVALTGRVGGAVLAYLVFSLSAVVVLGWW</sequence>
<name>A0ACD1E8B7_9MICO</name>
<organism evidence="1 2">
    <name type="scientific">Curtobacterium aetherium</name>
    <dbReference type="NCBI Taxonomy" id="2841594"/>
    <lineage>
        <taxon>Bacteria</taxon>
        <taxon>Bacillati</taxon>
        <taxon>Actinomycetota</taxon>
        <taxon>Actinomycetes</taxon>
        <taxon>Micrococcales</taxon>
        <taxon>Microbacteriaceae</taxon>
        <taxon>Curtobacterium</taxon>
    </lineage>
</organism>
<protein>
    <submittedName>
        <fullName evidence="1">Uncharacterized protein</fullName>
    </submittedName>
</protein>
<proteinExistence type="predicted"/>
<gene>
    <name evidence="1" type="ORF">KM842_07400</name>
</gene>